<proteinExistence type="predicted"/>
<organism evidence="1 2">
    <name type="scientific">Sporosarcina saromensis</name>
    <dbReference type="NCBI Taxonomy" id="359365"/>
    <lineage>
        <taxon>Bacteria</taxon>
        <taxon>Bacillati</taxon>
        <taxon>Bacillota</taxon>
        <taxon>Bacilli</taxon>
        <taxon>Bacillales</taxon>
        <taxon>Caryophanaceae</taxon>
        <taxon>Sporosarcina</taxon>
    </lineage>
</organism>
<reference evidence="1 2" key="1">
    <citation type="submission" date="2023-06" db="EMBL/GenBank/DDBJ databases">
        <title>Sporosarcina sp. nov., isolated from Korean traditional fermented seafood 'Jeotgal'.</title>
        <authorList>
            <person name="Yang A.I."/>
            <person name="Shin N.-R."/>
        </authorList>
    </citation>
    <scope>NUCLEOTIDE SEQUENCE [LARGE SCALE GENOMIC DNA]</scope>
    <source>
        <strain evidence="1 2">KCTC13119</strain>
    </source>
</reference>
<accession>A0ABU4GE12</accession>
<comment type="caution">
    <text evidence="1">The sequence shown here is derived from an EMBL/GenBank/DDBJ whole genome shotgun (WGS) entry which is preliminary data.</text>
</comment>
<protein>
    <submittedName>
        <fullName evidence="1">Uncharacterized protein</fullName>
    </submittedName>
</protein>
<gene>
    <name evidence="1" type="ORF">QT711_11495</name>
</gene>
<dbReference type="RefSeq" id="WP_317944395.1">
    <property type="nucleotide sequence ID" value="NZ_JAUBDI010000010.1"/>
</dbReference>
<dbReference type="EMBL" id="JAUBDI010000010">
    <property type="protein sequence ID" value="MDW0113812.1"/>
    <property type="molecule type" value="Genomic_DNA"/>
</dbReference>
<evidence type="ECO:0000313" key="1">
    <source>
        <dbReference type="EMBL" id="MDW0113812.1"/>
    </source>
</evidence>
<evidence type="ECO:0000313" key="2">
    <source>
        <dbReference type="Proteomes" id="UP001282284"/>
    </source>
</evidence>
<name>A0ABU4GE12_9BACL</name>
<keyword evidence="2" id="KW-1185">Reference proteome</keyword>
<dbReference type="Proteomes" id="UP001282284">
    <property type="component" value="Unassembled WGS sequence"/>
</dbReference>
<sequence>MLKKVSVTGEDFTLNVEGLSDNDIATISLVSYLKDEKKSTKNNIILEPKDTAEVYVSPDELREMIDAMTYILEMIEREGE</sequence>